<name>A0AAE0NTI9_9PEZI</name>
<evidence type="ECO:0000313" key="2">
    <source>
        <dbReference type="Proteomes" id="UP001285441"/>
    </source>
</evidence>
<dbReference type="InterPro" id="IPR036812">
    <property type="entry name" value="NAD(P)_OxRdtase_dom_sf"/>
</dbReference>
<gene>
    <name evidence="1" type="ORF">B0H63DRAFT_521460</name>
</gene>
<dbReference type="Proteomes" id="UP001285441">
    <property type="component" value="Unassembled WGS sequence"/>
</dbReference>
<dbReference type="AlphaFoldDB" id="A0AAE0NTI9"/>
<keyword evidence="2" id="KW-1185">Reference proteome</keyword>
<proteinExistence type="predicted"/>
<reference evidence="1" key="2">
    <citation type="submission" date="2023-06" db="EMBL/GenBank/DDBJ databases">
        <authorList>
            <consortium name="Lawrence Berkeley National Laboratory"/>
            <person name="Haridas S."/>
            <person name="Hensen N."/>
            <person name="Bonometti L."/>
            <person name="Westerberg I."/>
            <person name="Brannstrom I.O."/>
            <person name="Guillou S."/>
            <person name="Cros-Aarteil S."/>
            <person name="Calhoun S."/>
            <person name="Kuo A."/>
            <person name="Mondo S."/>
            <person name="Pangilinan J."/>
            <person name="Riley R."/>
            <person name="LaButti K."/>
            <person name="Andreopoulos B."/>
            <person name="Lipzen A."/>
            <person name="Chen C."/>
            <person name="Yanf M."/>
            <person name="Daum C."/>
            <person name="Ng V."/>
            <person name="Clum A."/>
            <person name="Steindorff A."/>
            <person name="Ohm R."/>
            <person name="Martin F."/>
            <person name="Silar P."/>
            <person name="Natvig D."/>
            <person name="Lalanne C."/>
            <person name="Gautier V."/>
            <person name="Ament-velasquez S.L."/>
            <person name="Kruys A."/>
            <person name="Hutchinson M.I."/>
            <person name="Powell A.J."/>
            <person name="Barry K."/>
            <person name="Miller A.N."/>
            <person name="Grigoriev I.V."/>
            <person name="Debuchy R."/>
            <person name="Gladieux P."/>
            <person name="Thoren M.H."/>
            <person name="Johannesson H."/>
        </authorList>
    </citation>
    <scope>NUCLEOTIDE SEQUENCE</scope>
    <source>
        <strain evidence="1">CBS 232.78</strain>
    </source>
</reference>
<protein>
    <submittedName>
        <fullName evidence="1">NADP-dependent oxidoreductase domain-containing protein</fullName>
    </submittedName>
</protein>
<dbReference type="EMBL" id="JAULSW010000003">
    <property type="protein sequence ID" value="KAK3387406.1"/>
    <property type="molecule type" value="Genomic_DNA"/>
</dbReference>
<organism evidence="1 2">
    <name type="scientific">Podospora didyma</name>
    <dbReference type="NCBI Taxonomy" id="330526"/>
    <lineage>
        <taxon>Eukaryota</taxon>
        <taxon>Fungi</taxon>
        <taxon>Dikarya</taxon>
        <taxon>Ascomycota</taxon>
        <taxon>Pezizomycotina</taxon>
        <taxon>Sordariomycetes</taxon>
        <taxon>Sordariomycetidae</taxon>
        <taxon>Sordariales</taxon>
        <taxon>Podosporaceae</taxon>
        <taxon>Podospora</taxon>
    </lineage>
</organism>
<evidence type="ECO:0000313" key="1">
    <source>
        <dbReference type="EMBL" id="KAK3387406.1"/>
    </source>
</evidence>
<comment type="caution">
    <text evidence="1">The sequence shown here is derived from an EMBL/GenBank/DDBJ whole genome shotgun (WGS) entry which is preliminary data.</text>
</comment>
<dbReference type="SUPFAM" id="SSF51430">
    <property type="entry name" value="NAD(P)-linked oxidoreductase"/>
    <property type="match status" value="1"/>
</dbReference>
<dbReference type="Gene3D" id="3.20.20.100">
    <property type="entry name" value="NADP-dependent oxidoreductase domain"/>
    <property type="match status" value="1"/>
</dbReference>
<sequence>MAGQPLPTSLQASLDSTKVEYVQLGTSGLRVSWPVLGAMALGSPEAAAPPTTAASMLGIRPNSYSNGLSEEMTSKAICAFKLPRSKLVLMTTCYFHVGEDLEVYGAMGRRCDRARTMLIAVANFESSFVMNHRQMPTKRALHGLVQSGKVRYIGASSMGAAAVRNYCSQYD</sequence>
<accession>A0AAE0NTI9</accession>
<reference evidence="1" key="1">
    <citation type="journal article" date="2023" name="Mol. Phylogenet. Evol.">
        <title>Genome-scale phylogeny and comparative genomics of the fungal order Sordariales.</title>
        <authorList>
            <person name="Hensen N."/>
            <person name="Bonometti L."/>
            <person name="Westerberg I."/>
            <person name="Brannstrom I.O."/>
            <person name="Guillou S."/>
            <person name="Cros-Aarteil S."/>
            <person name="Calhoun S."/>
            <person name="Haridas S."/>
            <person name="Kuo A."/>
            <person name="Mondo S."/>
            <person name="Pangilinan J."/>
            <person name="Riley R."/>
            <person name="LaButti K."/>
            <person name="Andreopoulos B."/>
            <person name="Lipzen A."/>
            <person name="Chen C."/>
            <person name="Yan M."/>
            <person name="Daum C."/>
            <person name="Ng V."/>
            <person name="Clum A."/>
            <person name="Steindorff A."/>
            <person name="Ohm R.A."/>
            <person name="Martin F."/>
            <person name="Silar P."/>
            <person name="Natvig D.O."/>
            <person name="Lalanne C."/>
            <person name="Gautier V."/>
            <person name="Ament-Velasquez S.L."/>
            <person name="Kruys A."/>
            <person name="Hutchinson M.I."/>
            <person name="Powell A.J."/>
            <person name="Barry K."/>
            <person name="Miller A.N."/>
            <person name="Grigoriev I.V."/>
            <person name="Debuchy R."/>
            <person name="Gladieux P."/>
            <person name="Hiltunen Thoren M."/>
            <person name="Johannesson H."/>
        </authorList>
    </citation>
    <scope>NUCLEOTIDE SEQUENCE</scope>
    <source>
        <strain evidence="1">CBS 232.78</strain>
    </source>
</reference>